<proteinExistence type="predicted"/>
<organism evidence="2 3">
    <name type="scientific">Shewanella maritima</name>
    <dbReference type="NCBI Taxonomy" id="2520507"/>
    <lineage>
        <taxon>Bacteria</taxon>
        <taxon>Pseudomonadati</taxon>
        <taxon>Pseudomonadota</taxon>
        <taxon>Gammaproteobacteria</taxon>
        <taxon>Alteromonadales</taxon>
        <taxon>Shewanellaceae</taxon>
        <taxon>Shewanella</taxon>
    </lineage>
</organism>
<protein>
    <submittedName>
        <fullName evidence="2">TIGR03899 family protein</fullName>
    </submittedName>
</protein>
<dbReference type="Proteomes" id="UP000291106">
    <property type="component" value="Chromosome"/>
</dbReference>
<name>A0A411PMV0_9GAMM</name>
<accession>A0A411PMV0</accession>
<reference evidence="2 3" key="1">
    <citation type="submission" date="2019-02" db="EMBL/GenBank/DDBJ databases">
        <title>Shewanella sp. D4-2 isolated from Dokdo Island.</title>
        <authorList>
            <person name="Baek K."/>
        </authorList>
    </citation>
    <scope>NUCLEOTIDE SEQUENCE [LARGE SCALE GENOMIC DNA]</scope>
    <source>
        <strain evidence="2 3">D4-2</strain>
    </source>
</reference>
<feature type="region of interest" description="Disordered" evidence="1">
    <location>
        <begin position="1"/>
        <end position="40"/>
    </location>
</feature>
<dbReference type="InterPro" id="IPR021254">
    <property type="entry name" value="DUF2806"/>
</dbReference>
<dbReference type="EMBL" id="CP036200">
    <property type="protein sequence ID" value="QBF84811.1"/>
    <property type="molecule type" value="Genomic_DNA"/>
</dbReference>
<gene>
    <name evidence="2" type="ORF">EXU30_06060</name>
</gene>
<evidence type="ECO:0000313" key="2">
    <source>
        <dbReference type="EMBL" id="QBF84811.1"/>
    </source>
</evidence>
<feature type="compositionally biased region" description="Polar residues" evidence="1">
    <location>
        <begin position="26"/>
        <end position="39"/>
    </location>
</feature>
<evidence type="ECO:0000256" key="1">
    <source>
        <dbReference type="SAM" id="MobiDB-lite"/>
    </source>
</evidence>
<dbReference type="Pfam" id="PF10987">
    <property type="entry name" value="DUF2806"/>
    <property type="match status" value="1"/>
</dbReference>
<evidence type="ECO:0000313" key="3">
    <source>
        <dbReference type="Proteomes" id="UP000291106"/>
    </source>
</evidence>
<dbReference type="KEGG" id="smai:EXU30_06060"/>
<dbReference type="NCBIfam" id="TIGR03899">
    <property type="entry name" value="TIGR03899 family protein"/>
    <property type="match status" value="1"/>
</dbReference>
<keyword evidence="3" id="KW-1185">Reference proteome</keyword>
<dbReference type="AlphaFoldDB" id="A0A411PMV0"/>
<dbReference type="OrthoDB" id="886161at2"/>
<sequence length="297" mass="33259">MVETQEPSKAAVKTEKPVTSEPAAATPSTKNSDSSQASARQKALQLGRILGLASEAHYRPSTASITERAQFRVQKQLNQHQQNLETIFALALNYTPSDVTGVELDPDWRYQFFKMAEQIHNRKMQDLWARILSSEIVNPGQFSLRTLAVLTQLTQREAQMFEKALAIASRFNNESRFKLMTGYRLTGGLKHYFRQSSNTGLNLSQFGLPYSSILTLVGAGILHKSEFETGVLDSASPISLSFGVEVIKRTPRNKHLLLTYYRFTPVGDELCQLLHATSDKNYIAALGQLLDKDFSKQ</sequence>